<reference evidence="2 3" key="1">
    <citation type="submission" date="2018-03" db="EMBL/GenBank/DDBJ databases">
        <title>Genomic Encyclopedia of Type Strains, Phase III (KMG-III): the genomes of soil and plant-associated and newly described type strains.</title>
        <authorList>
            <person name="Whitman W."/>
        </authorList>
    </citation>
    <scope>NUCLEOTIDE SEQUENCE [LARGE SCALE GENOMIC DNA]</scope>
    <source>
        <strain evidence="2 3">CGMCC 4.7067</strain>
    </source>
</reference>
<dbReference type="EMBL" id="PVTJ01000007">
    <property type="protein sequence ID" value="PRY57261.1"/>
    <property type="molecule type" value="Genomic_DNA"/>
</dbReference>
<proteinExistence type="predicted"/>
<name>A0A2T0UH36_9ACTN</name>
<feature type="region of interest" description="Disordered" evidence="1">
    <location>
        <begin position="48"/>
        <end position="71"/>
    </location>
</feature>
<dbReference type="RefSeq" id="WP_106365264.1">
    <property type="nucleotide sequence ID" value="NZ_PVTJ01000007.1"/>
</dbReference>
<feature type="region of interest" description="Disordered" evidence="1">
    <location>
        <begin position="1"/>
        <end position="20"/>
    </location>
</feature>
<sequence>MGTTVAAVDHPPASSGADPVEAVAVSVPSQSALRAALAAVPANADTTIRTRASHSPADYTTHTEFWPKGSG</sequence>
<accession>A0A2T0UH36</accession>
<keyword evidence="3" id="KW-1185">Reference proteome</keyword>
<evidence type="ECO:0000256" key="1">
    <source>
        <dbReference type="SAM" id="MobiDB-lite"/>
    </source>
</evidence>
<dbReference type="Proteomes" id="UP000238176">
    <property type="component" value="Unassembled WGS sequence"/>
</dbReference>
<protein>
    <submittedName>
        <fullName evidence="2">Uncharacterized protein</fullName>
    </submittedName>
</protein>
<comment type="caution">
    <text evidence="2">The sequence shown here is derived from an EMBL/GenBank/DDBJ whole genome shotgun (WGS) entry which is preliminary data.</text>
</comment>
<evidence type="ECO:0000313" key="3">
    <source>
        <dbReference type="Proteomes" id="UP000238176"/>
    </source>
</evidence>
<organism evidence="2 3">
    <name type="scientific">Glycomyces artemisiae</name>
    <dbReference type="NCBI Taxonomy" id="1076443"/>
    <lineage>
        <taxon>Bacteria</taxon>
        <taxon>Bacillati</taxon>
        <taxon>Actinomycetota</taxon>
        <taxon>Actinomycetes</taxon>
        <taxon>Glycomycetales</taxon>
        <taxon>Glycomycetaceae</taxon>
        <taxon>Glycomyces</taxon>
    </lineage>
</organism>
<dbReference type="AlphaFoldDB" id="A0A2T0UH36"/>
<evidence type="ECO:0000313" key="2">
    <source>
        <dbReference type="EMBL" id="PRY57261.1"/>
    </source>
</evidence>
<gene>
    <name evidence="2" type="ORF">B0I28_107109</name>
</gene>